<evidence type="ECO:0000256" key="7">
    <source>
        <dbReference type="ARBA" id="ARBA00013188"/>
    </source>
</evidence>
<sequence length="219" mass="24516">MMILSPSLFNSDLYQIKETLENLQTLGIRQLHIDVMDNHYVPNLGFNASFVKNLKAHTDFILDCHLMVEKPELAIVDFIDAKADIITFHYEATAHHSYIINKIKNSNINIKVGIAINPCTPVENLKLLLPQVDQVLVMTVNPGQKNESFLPFTLPKIEQLKSIKQIGNYHYDIQVDGNISDQNISSCVTAGANSIVSGGFIFNNNPLESNIERLKAAIK</sequence>
<comment type="caution">
    <text evidence="10">The sequence shown here is derived from an EMBL/GenBank/DDBJ whole genome shotgun (WGS) entry which is preliminary data.</text>
</comment>
<comment type="cofactor">
    <cofactor evidence="3">
        <name>Co(2+)</name>
        <dbReference type="ChEBI" id="CHEBI:48828"/>
    </cofactor>
</comment>
<keyword evidence="8" id="KW-0479">Metal-binding</keyword>
<evidence type="ECO:0000256" key="1">
    <source>
        <dbReference type="ARBA" id="ARBA00001782"/>
    </source>
</evidence>
<dbReference type="PANTHER" id="PTHR11749">
    <property type="entry name" value="RIBULOSE-5-PHOSPHATE-3-EPIMERASE"/>
    <property type="match status" value="1"/>
</dbReference>
<dbReference type="GO" id="GO:0005975">
    <property type="term" value="P:carbohydrate metabolic process"/>
    <property type="evidence" value="ECO:0007669"/>
    <property type="project" value="InterPro"/>
</dbReference>
<comment type="cofactor">
    <cofactor evidence="5">
        <name>Fe(2+)</name>
        <dbReference type="ChEBI" id="CHEBI:29033"/>
    </cofactor>
</comment>
<dbReference type="Proteomes" id="UP000247673">
    <property type="component" value="Unassembled WGS sequence"/>
</dbReference>
<evidence type="ECO:0000256" key="5">
    <source>
        <dbReference type="ARBA" id="ARBA00001954"/>
    </source>
</evidence>
<dbReference type="SUPFAM" id="SSF51366">
    <property type="entry name" value="Ribulose-phoshate binding barrel"/>
    <property type="match status" value="1"/>
</dbReference>
<dbReference type="CDD" id="cd00429">
    <property type="entry name" value="RPE"/>
    <property type="match status" value="1"/>
</dbReference>
<evidence type="ECO:0000313" key="10">
    <source>
        <dbReference type="EMBL" id="PXY91862.1"/>
    </source>
</evidence>
<evidence type="ECO:0000256" key="8">
    <source>
        <dbReference type="ARBA" id="ARBA00022723"/>
    </source>
</evidence>
<keyword evidence="9 10" id="KW-0413">Isomerase</keyword>
<organism evidence="10 11">
    <name type="scientific">Gilliamella apis</name>
    <dbReference type="NCBI Taxonomy" id="1970738"/>
    <lineage>
        <taxon>Bacteria</taxon>
        <taxon>Pseudomonadati</taxon>
        <taxon>Pseudomonadota</taxon>
        <taxon>Gammaproteobacteria</taxon>
        <taxon>Orbales</taxon>
        <taxon>Orbaceae</taxon>
        <taxon>Gilliamella</taxon>
    </lineage>
</organism>
<dbReference type="InterPro" id="IPR013785">
    <property type="entry name" value="Aldolase_TIM"/>
</dbReference>
<dbReference type="GO" id="GO:0004750">
    <property type="term" value="F:D-ribulose-phosphate 3-epimerase activity"/>
    <property type="evidence" value="ECO:0007669"/>
    <property type="project" value="UniProtKB-EC"/>
</dbReference>
<keyword evidence="11" id="KW-1185">Reference proteome</keyword>
<dbReference type="EMBL" id="QGLO01000004">
    <property type="protein sequence ID" value="PXY91862.1"/>
    <property type="molecule type" value="Genomic_DNA"/>
</dbReference>
<dbReference type="GO" id="GO:0005737">
    <property type="term" value="C:cytoplasm"/>
    <property type="evidence" value="ECO:0007669"/>
    <property type="project" value="UniProtKB-ARBA"/>
</dbReference>
<name>A0A2V4E1B9_9GAMM</name>
<dbReference type="InterPro" id="IPR011060">
    <property type="entry name" value="RibuloseP-bd_barrel"/>
</dbReference>
<evidence type="ECO:0000256" key="2">
    <source>
        <dbReference type="ARBA" id="ARBA00001936"/>
    </source>
</evidence>
<dbReference type="GO" id="GO:0046872">
    <property type="term" value="F:metal ion binding"/>
    <property type="evidence" value="ECO:0007669"/>
    <property type="project" value="UniProtKB-KW"/>
</dbReference>
<dbReference type="Pfam" id="PF00834">
    <property type="entry name" value="Ribul_P_3_epim"/>
    <property type="match status" value="1"/>
</dbReference>
<dbReference type="NCBIfam" id="NF004076">
    <property type="entry name" value="PRK05581.1-4"/>
    <property type="match status" value="1"/>
</dbReference>
<evidence type="ECO:0000313" key="11">
    <source>
        <dbReference type="Proteomes" id="UP000247673"/>
    </source>
</evidence>
<comment type="cofactor">
    <cofactor evidence="4">
        <name>Zn(2+)</name>
        <dbReference type="ChEBI" id="CHEBI:29105"/>
    </cofactor>
</comment>
<comment type="cofactor">
    <cofactor evidence="2">
        <name>Mn(2+)</name>
        <dbReference type="ChEBI" id="CHEBI:29035"/>
    </cofactor>
</comment>
<reference evidence="10 11" key="1">
    <citation type="submission" date="2018-05" db="EMBL/GenBank/DDBJ databases">
        <title>Reference genomes for bee gut microbiota database.</title>
        <authorList>
            <person name="Ellegaard K.M."/>
        </authorList>
    </citation>
    <scope>NUCLEOTIDE SEQUENCE [LARGE SCALE GENOMIC DNA]</scope>
    <source>
        <strain evidence="10 11">ESL0172</strain>
    </source>
</reference>
<gene>
    <name evidence="10" type="ORF">DKK78_05990</name>
</gene>
<comment type="similarity">
    <text evidence="6">Belongs to the ribulose-phosphate 3-epimerase family.</text>
</comment>
<dbReference type="EC" id="5.1.3.1" evidence="7"/>
<dbReference type="AlphaFoldDB" id="A0A2V4E1B9"/>
<comment type="catalytic activity">
    <reaction evidence="1">
        <text>D-ribulose 5-phosphate = D-xylulose 5-phosphate</text>
        <dbReference type="Rhea" id="RHEA:13677"/>
        <dbReference type="ChEBI" id="CHEBI:57737"/>
        <dbReference type="ChEBI" id="CHEBI:58121"/>
        <dbReference type="EC" id="5.1.3.1"/>
    </reaction>
</comment>
<evidence type="ECO:0000256" key="4">
    <source>
        <dbReference type="ARBA" id="ARBA00001947"/>
    </source>
</evidence>
<dbReference type="Gene3D" id="3.20.20.70">
    <property type="entry name" value="Aldolase class I"/>
    <property type="match status" value="1"/>
</dbReference>
<protein>
    <recommendedName>
        <fullName evidence="7">ribulose-phosphate 3-epimerase</fullName>
        <ecNumber evidence="7">5.1.3.1</ecNumber>
    </recommendedName>
</protein>
<proteinExistence type="inferred from homology"/>
<dbReference type="InterPro" id="IPR000056">
    <property type="entry name" value="Ribul_P_3_epim-like"/>
</dbReference>
<dbReference type="OrthoDB" id="1645589at2"/>
<dbReference type="FunFam" id="3.20.20.70:FF:000004">
    <property type="entry name" value="Ribulose-phosphate 3-epimerase"/>
    <property type="match status" value="1"/>
</dbReference>
<accession>A0A2V4E1B9</accession>
<evidence type="ECO:0000256" key="3">
    <source>
        <dbReference type="ARBA" id="ARBA00001941"/>
    </source>
</evidence>
<evidence type="ECO:0000256" key="6">
    <source>
        <dbReference type="ARBA" id="ARBA00009541"/>
    </source>
</evidence>
<evidence type="ECO:0000256" key="9">
    <source>
        <dbReference type="ARBA" id="ARBA00023235"/>
    </source>
</evidence>